<dbReference type="InterPro" id="IPR000055">
    <property type="entry name" value="Restrct_endonuc_typeI_TRD"/>
</dbReference>
<name>A0A543PJQ6_9ACTN</name>
<dbReference type="GO" id="GO:0003677">
    <property type="term" value="F:DNA binding"/>
    <property type="evidence" value="ECO:0007669"/>
    <property type="project" value="UniProtKB-KW"/>
</dbReference>
<organism evidence="5 6">
    <name type="scientific">Blastococcus colisei</name>
    <dbReference type="NCBI Taxonomy" id="1564162"/>
    <lineage>
        <taxon>Bacteria</taxon>
        <taxon>Bacillati</taxon>
        <taxon>Actinomycetota</taxon>
        <taxon>Actinomycetes</taxon>
        <taxon>Geodermatophilales</taxon>
        <taxon>Geodermatophilaceae</taxon>
        <taxon>Blastococcus</taxon>
    </lineage>
</organism>
<gene>
    <name evidence="5" type="ORF">FHU33_3797</name>
</gene>
<evidence type="ECO:0000313" key="5">
    <source>
        <dbReference type="EMBL" id="TQN44299.1"/>
    </source>
</evidence>
<comment type="caution">
    <text evidence="5">The sequence shown here is derived from an EMBL/GenBank/DDBJ whole genome shotgun (WGS) entry which is preliminary data.</text>
</comment>
<dbReference type="SUPFAM" id="SSF116734">
    <property type="entry name" value="DNA methylase specificity domain"/>
    <property type="match status" value="2"/>
</dbReference>
<dbReference type="Proteomes" id="UP000319865">
    <property type="component" value="Unassembled WGS sequence"/>
</dbReference>
<protein>
    <submittedName>
        <fullName evidence="5">Type I restriction enzyme S subunit</fullName>
    </submittedName>
</protein>
<accession>A0A543PJQ6</accession>
<dbReference type="GO" id="GO:0009307">
    <property type="term" value="P:DNA restriction-modification system"/>
    <property type="evidence" value="ECO:0007669"/>
    <property type="project" value="UniProtKB-KW"/>
</dbReference>
<keyword evidence="3" id="KW-0238">DNA-binding</keyword>
<keyword evidence="2" id="KW-0680">Restriction system</keyword>
<dbReference type="AlphaFoldDB" id="A0A543PJQ6"/>
<dbReference type="Pfam" id="PF01420">
    <property type="entry name" value="Methylase_S"/>
    <property type="match status" value="1"/>
</dbReference>
<proteinExistence type="inferred from homology"/>
<reference evidence="5 6" key="1">
    <citation type="submission" date="2019-06" db="EMBL/GenBank/DDBJ databases">
        <title>Sequencing the genomes of 1000 actinobacteria strains.</title>
        <authorList>
            <person name="Klenk H.-P."/>
        </authorList>
    </citation>
    <scope>NUCLEOTIDE SEQUENCE [LARGE SCALE GENOMIC DNA]</scope>
    <source>
        <strain evidence="5 6">DSM 46837</strain>
    </source>
</reference>
<dbReference type="EMBL" id="VFQE01000001">
    <property type="protein sequence ID" value="TQN44299.1"/>
    <property type="molecule type" value="Genomic_DNA"/>
</dbReference>
<evidence type="ECO:0000256" key="1">
    <source>
        <dbReference type="ARBA" id="ARBA00010923"/>
    </source>
</evidence>
<keyword evidence="6" id="KW-1185">Reference proteome</keyword>
<dbReference type="Gene3D" id="3.90.220.20">
    <property type="entry name" value="DNA methylase specificity domains"/>
    <property type="match status" value="2"/>
</dbReference>
<dbReference type="InterPro" id="IPR052021">
    <property type="entry name" value="Type-I_RS_S_subunit"/>
</dbReference>
<sequence>MSEWTTVKLIDIAAAEPSAISKPYGSAILQSDYRLQGIPVVRGVNLAQGRFLDDKFVYIDEAVAARMPGARLRSGDLVVTHRGTIGQVSMIPRRSRFETYAASTSHVKVRLNERRALPEYVYYWFLSPAGRRSILERASTVGVPGIAQPVATIKSLELRLPALPEQRAIAEVLGALDDKIAASAAITEKADALAGTTYESVATENIPLSSLARFVNGKAFTKGASGTGRVVIRIAELNSGLGGSTVYNDIEVADDHVARPGDLLFAWSGSLTAARWFRTEAIINQHIFKVVADRGRPLWLVNQAVRSKLAEFKAIAADKATTMGHIQRRHLEQPVAIPSPEVVERIDGIMTGLWDTALAAELERERLAATRDELLPLLMSGRITVRDAEEVAEAAT</sequence>
<comment type="similarity">
    <text evidence="1">Belongs to the type-I restriction system S methylase family.</text>
</comment>
<dbReference type="OrthoDB" id="9798929at2"/>
<feature type="domain" description="Type I restriction modification DNA specificity" evidence="4">
    <location>
        <begin position="2"/>
        <end position="188"/>
    </location>
</feature>
<evidence type="ECO:0000256" key="2">
    <source>
        <dbReference type="ARBA" id="ARBA00022747"/>
    </source>
</evidence>
<dbReference type="InterPro" id="IPR044946">
    <property type="entry name" value="Restrct_endonuc_typeI_TRD_sf"/>
</dbReference>
<dbReference type="PANTHER" id="PTHR30408">
    <property type="entry name" value="TYPE-1 RESTRICTION ENZYME ECOKI SPECIFICITY PROTEIN"/>
    <property type="match status" value="1"/>
</dbReference>
<dbReference type="PANTHER" id="PTHR30408:SF12">
    <property type="entry name" value="TYPE I RESTRICTION ENZYME MJAVIII SPECIFICITY SUBUNIT"/>
    <property type="match status" value="1"/>
</dbReference>
<evidence type="ECO:0000259" key="4">
    <source>
        <dbReference type="Pfam" id="PF01420"/>
    </source>
</evidence>
<evidence type="ECO:0000313" key="6">
    <source>
        <dbReference type="Proteomes" id="UP000319865"/>
    </source>
</evidence>
<evidence type="ECO:0000256" key="3">
    <source>
        <dbReference type="ARBA" id="ARBA00023125"/>
    </source>
</evidence>
<dbReference type="RefSeq" id="WP_142026727.1">
    <property type="nucleotide sequence ID" value="NZ_VFQE01000001.1"/>
</dbReference>